<reference evidence="2" key="2">
    <citation type="submission" date="2020-09" db="EMBL/GenBank/DDBJ databases">
        <authorList>
            <person name="Sun Q."/>
            <person name="Kim S."/>
        </authorList>
    </citation>
    <scope>NUCLEOTIDE SEQUENCE</scope>
    <source>
        <strain evidence="2">KCTC 12870</strain>
    </source>
</reference>
<dbReference type="AlphaFoldDB" id="A0A8J3GD27"/>
<dbReference type="EMBL" id="BMXG01000011">
    <property type="protein sequence ID" value="GHC03586.1"/>
    <property type="molecule type" value="Genomic_DNA"/>
</dbReference>
<feature type="chain" id="PRO_5035239200" description="Verru_Chthon cassette protein A" evidence="1">
    <location>
        <begin position="21"/>
        <end position="1082"/>
    </location>
</feature>
<sequence length="1082" mass="118810">MTLMAFILLLSLSLTTLTRVEVLSTTQSLNRVQAQQNALLGLQVALGKVQQLAGSDQRVTARADLVADVANPYFTGVWDTTSGPLDPAIPLAWLVSGQSDAADNLGNPSTDDTVVWMLHESVDASSQVKVLSESIGDGNGRFAYWIGDEGTKANAKLTDPWESPDPTVLNTTGISNDTAKQYRYISNARSGIEGMSDSIGNDLGTAYDADDPDFKSSLNNVQSLSQLPLSANSVIAEKTLHDALAYRFHDLTTTSRGVLANVVDGGLKKDLTAWLAQPDSAANPPRDTDYITEADTYLPTWGMIREYAEIIGDGNAYAPIAPDRIATSSNQSTKDIPASSSGLHPYITYTRIGFNVSNSGEGQPMNLHIFPVVVLWNPYNVPIAAHDYTMLFDTRDNYFTIIVGKESEAVDAVGPYISHPILRRATSDKAPGGSYDSQAFATGYLNYPIFKGVDDQIPAEERELRFRLNSPQIEPGQSLVFTLDTSEAYNESHNVLSPNQPIRADNSVTLPGPIMSAEDLHTTKTDDTTEPVAYYMGNGPGQMVISLRDADDEDVIYQHIQSPGSTGIYSHSPVNSPFNFENRDPGLIFEPLLYCRIEMRFSEDTYGAFGQHSRWIALFNPIAPDSLRPRGTGSHVYYMDIQGSTHPGPSFGSNNRGSVGPGPDVGLDENGNPVDMVVKSFRPAQTPIFSLAQLQHANLSLMTSNPTYAVGNSLADPWVPREQTVTSLYGAGVDNRPQYPPFRQLENIYDLSYTLNEALWDDYFFSTVPNELTTDQILNPSYFLPNARNTILQEGGSETETIRQRLTKPTQAASALMVEGAFNVNSTSVEAWKALLHSRNGIIASDSDTELTHSFPRYLDSDTNISTNSIWSGNRALTDAQIDHLAEKIVEQVRLRGPFSSMADFVNRRLANDETGLKGPLQAAIDSVDSDPGIPNEERINGQEDFTDTDKQIDVTQNVIPAVVIRSHWIGSDNDDDVDKPFASRAAFAPGYLTQADLLTTLSPVLTARSDTFIIRCYGDVRNPISGEIESRAWCEATVQRLPYYLDDNLDPWETPQDDTTNDLFGRRFQLVSFRWLATNEI</sequence>
<name>A0A8J3GD27_9BACT</name>
<organism evidence="2 3">
    <name type="scientific">Cerasicoccus arenae</name>
    <dbReference type="NCBI Taxonomy" id="424488"/>
    <lineage>
        <taxon>Bacteria</taxon>
        <taxon>Pseudomonadati</taxon>
        <taxon>Verrucomicrobiota</taxon>
        <taxon>Opitutia</taxon>
        <taxon>Puniceicoccales</taxon>
        <taxon>Cerasicoccaceae</taxon>
        <taxon>Cerasicoccus</taxon>
    </lineage>
</organism>
<evidence type="ECO:0000313" key="3">
    <source>
        <dbReference type="Proteomes" id="UP000642829"/>
    </source>
</evidence>
<feature type="signal peptide" evidence="1">
    <location>
        <begin position="1"/>
        <end position="20"/>
    </location>
</feature>
<proteinExistence type="predicted"/>
<accession>A0A8J3GD27</accession>
<keyword evidence="3" id="KW-1185">Reference proteome</keyword>
<protein>
    <recommendedName>
        <fullName evidence="4">Verru_Chthon cassette protein A</fullName>
    </recommendedName>
</protein>
<reference evidence="2" key="1">
    <citation type="journal article" date="2014" name="Int. J. Syst. Evol. Microbiol.">
        <title>Complete genome sequence of Corynebacterium casei LMG S-19264T (=DSM 44701T), isolated from a smear-ripened cheese.</title>
        <authorList>
            <consortium name="US DOE Joint Genome Institute (JGI-PGF)"/>
            <person name="Walter F."/>
            <person name="Albersmeier A."/>
            <person name="Kalinowski J."/>
            <person name="Ruckert C."/>
        </authorList>
    </citation>
    <scope>NUCLEOTIDE SEQUENCE</scope>
    <source>
        <strain evidence="2">KCTC 12870</strain>
    </source>
</reference>
<evidence type="ECO:0000256" key="1">
    <source>
        <dbReference type="SAM" id="SignalP"/>
    </source>
</evidence>
<evidence type="ECO:0008006" key="4">
    <source>
        <dbReference type="Google" id="ProtNLM"/>
    </source>
</evidence>
<keyword evidence="1" id="KW-0732">Signal</keyword>
<comment type="caution">
    <text evidence="2">The sequence shown here is derived from an EMBL/GenBank/DDBJ whole genome shotgun (WGS) entry which is preliminary data.</text>
</comment>
<gene>
    <name evidence="2" type="ORF">GCM10007047_20240</name>
</gene>
<evidence type="ECO:0000313" key="2">
    <source>
        <dbReference type="EMBL" id="GHC03586.1"/>
    </source>
</evidence>
<dbReference type="Proteomes" id="UP000642829">
    <property type="component" value="Unassembled WGS sequence"/>
</dbReference>